<evidence type="ECO:0000256" key="1">
    <source>
        <dbReference type="SAM" id="MobiDB-lite"/>
    </source>
</evidence>
<feature type="non-terminal residue" evidence="2">
    <location>
        <position position="1"/>
    </location>
</feature>
<name>A0ABN9XS06_9DINO</name>
<evidence type="ECO:0000313" key="3">
    <source>
        <dbReference type="Proteomes" id="UP001189429"/>
    </source>
</evidence>
<dbReference type="Proteomes" id="UP001189429">
    <property type="component" value="Unassembled WGS sequence"/>
</dbReference>
<accession>A0ABN9XS06</accession>
<feature type="non-terminal residue" evidence="2">
    <location>
        <position position="1173"/>
    </location>
</feature>
<protein>
    <recommendedName>
        <fullName evidence="4">RNA-directed RNA polymerase</fullName>
    </recommendedName>
</protein>
<keyword evidence="3" id="KW-1185">Reference proteome</keyword>
<evidence type="ECO:0008006" key="4">
    <source>
        <dbReference type="Google" id="ProtNLM"/>
    </source>
</evidence>
<organism evidence="2 3">
    <name type="scientific">Prorocentrum cordatum</name>
    <dbReference type="NCBI Taxonomy" id="2364126"/>
    <lineage>
        <taxon>Eukaryota</taxon>
        <taxon>Sar</taxon>
        <taxon>Alveolata</taxon>
        <taxon>Dinophyceae</taxon>
        <taxon>Prorocentrales</taxon>
        <taxon>Prorocentraceae</taxon>
        <taxon>Prorocentrum</taxon>
    </lineage>
</organism>
<feature type="compositionally biased region" description="Basic and acidic residues" evidence="1">
    <location>
        <begin position="271"/>
        <end position="289"/>
    </location>
</feature>
<feature type="region of interest" description="Disordered" evidence="1">
    <location>
        <begin position="837"/>
        <end position="887"/>
    </location>
</feature>
<feature type="compositionally biased region" description="Basic and acidic residues" evidence="1">
    <location>
        <begin position="237"/>
        <end position="255"/>
    </location>
</feature>
<feature type="compositionally biased region" description="Low complexity" evidence="1">
    <location>
        <begin position="837"/>
        <end position="881"/>
    </location>
</feature>
<comment type="caution">
    <text evidence="2">The sequence shown here is derived from an EMBL/GenBank/DDBJ whole genome shotgun (WGS) entry which is preliminary data.</text>
</comment>
<sequence length="1173" mass="126843">RAWFRRMALTTSGGRCQMWALKDISPIKVEDITNAEILELSRNLGTLLAMKMRGKAQTMTKLAGTGTGFEAPRQIYADYRPQGGASEHGLLAAIAQPRWWASGDHSRRSFAGVLHDWGRVVAQYELSSRGAIPDRLKCATILGCAPLAARRALEGASQEVRGNCAVMRTRIREHCAEENVKAFAPKPPDSVGGSGVAPMQVGAIAQIDVIGSDKPRRSICEELGHRADECWSSQQGKGKDSNGDGKGQRDGRRSALESYEDCDSTSDQVEIGDRDSTGHQAEIRGHDSTNDQVEISDQDSIGDPLEDEFRCHCSDDALVMAVGTRVQPLDYDIEVTFAMGGQVVCNANFKIGPFARNLFSTGKVYDAGFDVIYARSDGCYVGLRRPSGACVKVPMIRKRNAFGVPANARQDIQAAKRVIRGGGRLAGGRYPSVVAAYEDVVMKGEGAVQAGGAAASAPMGRLRRGLAARFPGWLQRWRLSRRMGPPPVRGPAGAELGPGSRVDLLRARLMELGAATYGTKGQLWSRLAHAELKHERGLGVDEKAVEGRCQQQVDGQPVTEARVVETPCVPTEIEKDQHEASGHAVFKKWWPACVFGLGPEGPRVKRPVYGGGVRGELIFFDWAWLSTLGVRRTSRLGSRKAARVTAKSMGFIEARIWWCRGRLKANRVQIEMNCGIKLAPRSPLWPFLARRGANLTNWFSRGAGGYAAHYAVYGVNYTGVVVPFGEAVMARVPVSKTGQRRSMGGRAPRLTKADAAWAKGVCVGKTTGNDERIILTVAGKVARRAVRGPPKGKRHDKELLLKVCGEPWKERVAHVPRSLVVGGGRGEVAPTPLEAMGAEAEGAAPEAAPSGGEAPSGPGSEAGPPRPPAAKASEAKAPGSPNGDAILGWHGAKRMRFEHPIVGAVEDISEQLDYKALLTAKELTCWDNSGLPVEEAARAITEGLKLSDAFDIYSVHLRAASEGKKKFYSKPMTRLGLVLHMDGFYCAARKSEVESFLPMIRTKLKLKDNDVVIEGRFEHLKRSRTRTDEGIFLQPHENHIVNSISELGLKGASAVKTPDRADIQWAVGMLAAGVAKPTEHSWERVMRLGRYLVGTSELRAFPPKVDAKIYKKGVIHLRTFSDSAHGGQEAMRRSTTCGVPCADGVALATLVRRRGLIAVSSGESEFYAPGAVA</sequence>
<reference evidence="2" key="1">
    <citation type="submission" date="2023-10" db="EMBL/GenBank/DDBJ databases">
        <authorList>
            <person name="Chen Y."/>
            <person name="Shah S."/>
            <person name="Dougan E. K."/>
            <person name="Thang M."/>
            <person name="Chan C."/>
        </authorList>
    </citation>
    <scope>NUCLEOTIDE SEQUENCE [LARGE SCALE GENOMIC DNA]</scope>
</reference>
<proteinExistence type="predicted"/>
<feature type="compositionally biased region" description="Polar residues" evidence="1">
    <location>
        <begin position="290"/>
        <end position="299"/>
    </location>
</feature>
<evidence type="ECO:0000313" key="2">
    <source>
        <dbReference type="EMBL" id="CAK0902763.1"/>
    </source>
</evidence>
<feature type="region of interest" description="Disordered" evidence="1">
    <location>
        <begin position="231"/>
        <end position="303"/>
    </location>
</feature>
<gene>
    <name evidence="2" type="ORF">PCOR1329_LOCUS79263</name>
</gene>
<dbReference type="EMBL" id="CAUYUJ010021112">
    <property type="protein sequence ID" value="CAK0902763.1"/>
    <property type="molecule type" value="Genomic_DNA"/>
</dbReference>